<proteinExistence type="predicted"/>
<evidence type="ECO:0000313" key="2">
    <source>
        <dbReference type="WBParaSite" id="nRc.2.0.1.t39911-RA"/>
    </source>
</evidence>
<name>A0A915KMA7_ROMCU</name>
<evidence type="ECO:0000313" key="1">
    <source>
        <dbReference type="Proteomes" id="UP000887565"/>
    </source>
</evidence>
<dbReference type="AlphaFoldDB" id="A0A915KMA7"/>
<dbReference type="Proteomes" id="UP000887565">
    <property type="component" value="Unplaced"/>
</dbReference>
<reference evidence="2" key="1">
    <citation type="submission" date="2022-11" db="UniProtKB">
        <authorList>
            <consortium name="WormBaseParasite"/>
        </authorList>
    </citation>
    <scope>IDENTIFICATION</scope>
</reference>
<accession>A0A915KMA7</accession>
<dbReference type="WBParaSite" id="nRc.2.0.1.t39911-RA">
    <property type="protein sequence ID" value="nRc.2.0.1.t39911-RA"/>
    <property type="gene ID" value="nRc.2.0.1.g39911"/>
</dbReference>
<organism evidence="1 2">
    <name type="scientific">Romanomermis culicivorax</name>
    <name type="common">Nematode worm</name>
    <dbReference type="NCBI Taxonomy" id="13658"/>
    <lineage>
        <taxon>Eukaryota</taxon>
        <taxon>Metazoa</taxon>
        <taxon>Ecdysozoa</taxon>
        <taxon>Nematoda</taxon>
        <taxon>Enoplea</taxon>
        <taxon>Dorylaimia</taxon>
        <taxon>Mermithida</taxon>
        <taxon>Mermithoidea</taxon>
        <taxon>Mermithidae</taxon>
        <taxon>Romanomermis</taxon>
    </lineage>
</organism>
<keyword evidence="1" id="KW-1185">Reference proteome</keyword>
<protein>
    <submittedName>
        <fullName evidence="2">Uncharacterized protein</fullName>
    </submittedName>
</protein>
<sequence>MYFEIYSLIFLPSRAKVKYNVLSRDGREVRYALSLDIVIVINLNLVREAQEVMYHFSMTN</sequence>